<evidence type="ECO:0000256" key="2">
    <source>
        <dbReference type="ARBA" id="ARBA00023242"/>
    </source>
</evidence>
<dbReference type="GO" id="GO:1990414">
    <property type="term" value="P:replication-born double-strand break repair via sister chromatid exchange"/>
    <property type="evidence" value="ECO:0007669"/>
    <property type="project" value="TreeGrafter"/>
</dbReference>
<dbReference type="PANTHER" id="PTHR12585:SF19">
    <property type="entry name" value="DOUBLE-STRAND-BREAK REPAIR PROTEIN RAD21-LIKE PROTEIN 1"/>
    <property type="match status" value="1"/>
</dbReference>
<dbReference type="Pfam" id="PF04825">
    <property type="entry name" value="Rad21_Rec8_N"/>
    <property type="match status" value="1"/>
</dbReference>
<dbReference type="InterPro" id="IPR049589">
    <property type="entry name" value="NXP1_M-like"/>
</dbReference>
<evidence type="ECO:0000313" key="4">
    <source>
        <dbReference type="EMBL" id="KAJ1122887.1"/>
    </source>
</evidence>
<dbReference type="GO" id="GO:0030893">
    <property type="term" value="C:meiotic cohesin complex"/>
    <property type="evidence" value="ECO:0007669"/>
    <property type="project" value="TreeGrafter"/>
</dbReference>
<dbReference type="InterPro" id="IPR039781">
    <property type="entry name" value="Rad21/Rec8-like"/>
</dbReference>
<dbReference type="Proteomes" id="UP001066276">
    <property type="component" value="Chromosome 7"/>
</dbReference>
<reference evidence="4" key="1">
    <citation type="journal article" date="2022" name="bioRxiv">
        <title>Sequencing and chromosome-scale assembly of the giantPleurodeles waltlgenome.</title>
        <authorList>
            <person name="Brown T."/>
            <person name="Elewa A."/>
            <person name="Iarovenko S."/>
            <person name="Subramanian E."/>
            <person name="Araus A.J."/>
            <person name="Petzold A."/>
            <person name="Susuki M."/>
            <person name="Suzuki K.-i.T."/>
            <person name="Hayashi T."/>
            <person name="Toyoda A."/>
            <person name="Oliveira C."/>
            <person name="Osipova E."/>
            <person name="Leigh N.D."/>
            <person name="Simon A."/>
            <person name="Yun M.H."/>
        </authorList>
    </citation>
    <scope>NUCLEOTIDE SEQUENCE</scope>
    <source>
        <strain evidence="4">20211129_DDA</strain>
        <tissue evidence="4">Liver</tissue>
    </source>
</reference>
<comment type="caution">
    <text evidence="4">The sequence shown here is derived from an EMBL/GenBank/DDBJ whole genome shotgun (WGS) entry which is preliminary data.</text>
</comment>
<dbReference type="GO" id="GO:0007062">
    <property type="term" value="P:sister chromatid cohesion"/>
    <property type="evidence" value="ECO:0007669"/>
    <property type="project" value="InterPro"/>
</dbReference>
<evidence type="ECO:0000259" key="3">
    <source>
        <dbReference type="Pfam" id="PF04825"/>
    </source>
</evidence>
<proteinExistence type="predicted"/>
<dbReference type="GO" id="GO:0003682">
    <property type="term" value="F:chromatin binding"/>
    <property type="evidence" value="ECO:0007669"/>
    <property type="project" value="TreeGrafter"/>
</dbReference>
<feature type="domain" description="Rad21/Rec8-like protein N-terminal" evidence="3">
    <location>
        <begin position="2"/>
        <end position="93"/>
    </location>
</feature>
<evidence type="ECO:0000313" key="5">
    <source>
        <dbReference type="Proteomes" id="UP001066276"/>
    </source>
</evidence>
<dbReference type="InterPro" id="IPR006910">
    <property type="entry name" value="Rad21_Rec8_N"/>
</dbReference>
<protein>
    <recommendedName>
        <fullName evidence="3">Rad21/Rec8-like protein N-terminal domain-containing protein</fullName>
    </recommendedName>
</protein>
<keyword evidence="5" id="KW-1185">Reference proteome</keyword>
<organism evidence="4 5">
    <name type="scientific">Pleurodeles waltl</name>
    <name type="common">Iberian ribbed newt</name>
    <dbReference type="NCBI Taxonomy" id="8319"/>
    <lineage>
        <taxon>Eukaryota</taxon>
        <taxon>Metazoa</taxon>
        <taxon>Chordata</taxon>
        <taxon>Craniata</taxon>
        <taxon>Vertebrata</taxon>
        <taxon>Euteleostomi</taxon>
        <taxon>Amphibia</taxon>
        <taxon>Batrachia</taxon>
        <taxon>Caudata</taxon>
        <taxon>Salamandroidea</taxon>
        <taxon>Salamandridae</taxon>
        <taxon>Pleurodelinae</taxon>
        <taxon>Pleurodeles</taxon>
    </lineage>
</organism>
<dbReference type="GO" id="GO:0005634">
    <property type="term" value="C:nucleus"/>
    <property type="evidence" value="ECO:0007669"/>
    <property type="project" value="UniProtKB-SubCell"/>
</dbReference>
<dbReference type="EMBL" id="JANPWB010000011">
    <property type="protein sequence ID" value="KAJ1122887.1"/>
    <property type="molecule type" value="Genomic_DNA"/>
</dbReference>
<keyword evidence="2" id="KW-0539">Nucleus</keyword>
<gene>
    <name evidence="4" type="ORF">NDU88_001360</name>
</gene>
<accession>A0AAV7P6E6</accession>
<comment type="subcellular location">
    <subcellularLocation>
        <location evidence="1">Nucleus</location>
    </subcellularLocation>
</comment>
<sequence>MSKRGPLAKIWLAAHWDRKLTKAHVFECNLETTIEKILSPKVTIALRTSGHLLLGVVRIYHRKAKYLLADCSEAFLKMKMAFRPGVVDLPGDNLEATYNAITLPEEFHEFEMKLPDINAIDVAEHFALNQSRVEDITLREDYGGDILHVGSFGDEVEIFRHNNIFDDSLSMSAASLFPENSSASLAGDREAMDNEREVFQLDGFGDEGVAVDMLDNLLNAEQDTLMEDIDMSKEIPLPPVPTEDNNNALESEVHAPAALAEKTTMLNETTLLPNEEDGFALEPVNATVPIGKKKNKRKRKLLVDTVKELSSNTMKKQLTDFHDTITCVDIAPPTRKLMIWKEIGGVESLLSRPSESLIHAKLQRVKHFY</sequence>
<dbReference type="CDD" id="cd21792">
    <property type="entry name" value="Rad21_Rec8_M_NXP1-like"/>
    <property type="match status" value="1"/>
</dbReference>
<name>A0AAV7P6E6_PLEWA</name>
<evidence type="ECO:0000256" key="1">
    <source>
        <dbReference type="ARBA" id="ARBA00004123"/>
    </source>
</evidence>
<dbReference type="AlphaFoldDB" id="A0AAV7P6E6"/>
<dbReference type="PANTHER" id="PTHR12585">
    <property type="entry name" value="SCC1 / RAD21 FAMILY MEMBER"/>
    <property type="match status" value="1"/>
</dbReference>